<proteinExistence type="predicted"/>
<sequence>MFRMWQEKETRCDIRVEEAGENEEVEQGRKAGTIKEEPIIVEFDDEGRKVDLKAYQASRFQDRAPRSGMAYRSPSRTWRVPHGVRTRAKGPVSPEEPTKDVPEPSGEKEVVHVPEGEDAEDDRLRKEEDEKAEQRVKKRGVKPDTDKPSEVKKKKYAVRVEEGFDVEETMDRILEGHNHLMNLKDVQASAPRLKDELKTRLSRKMMASVRLGTIISKEAKWVETGTKMDWKSVACGCLDVVVKGKTCTAMVDNGAEMNLIKEEHVVRLGMEIDRSDNGVLMGANSRSISIGTASSVILEIEKVKVRSCFFVMLDLDHSILLDPTIARWLTYIWMFDFELERIPRNKNKADGLSRVDWDKNNQGVIEDTPPVDGFLDSEENVRLHINSWSLGMGNYVTPGRPMWLTPPGHVRRPDLVLKPYIEEDSWGMPVDWMMELPLAGNYQLHEDLLTIEDGALQVGKHEKVIGGVYLLANALLQEEVIKNTPQDQEEVIRNTAQDQEEGDNVIHEKEDDDFEERDIKEAFRAEEYEGVNVELGMLLSCKMRERDACARVLKMRPSFLVRDGHLFMRSKGEGSQKSSLRRPAAIREAVVGLVTTGTSGTVSRALRYLEEEVAAFRAEDSCDPLTLFHGRPPLDISGGLAIARDGFFPYSVRSLRAILPAFVVESVFGGIGGVVETYLAYQDLKILARSTTDLTYIYYSLATGRLRWGDERVQLIELIRSIDDEWPQLPCVWDWLDRELRAGPEYVTCIGRLFSDDEESGWAEDAERPLIYGHQLAQYYQGIGQAPYGVEDEFDDGGWEREDDENVWEPDWIDPEDEIVEEEPDASDAHFPRIGVAVLT</sequence>
<dbReference type="Gramene" id="GBG92631">
    <property type="protein sequence ID" value="GBG92631"/>
    <property type="gene ID" value="CBR_g56535"/>
</dbReference>
<keyword evidence="3" id="KW-1185">Reference proteome</keyword>
<gene>
    <name evidence="2" type="ORF">CBR_g56535</name>
</gene>
<dbReference type="SUPFAM" id="SSF50630">
    <property type="entry name" value="Acid proteases"/>
    <property type="match status" value="1"/>
</dbReference>
<dbReference type="Proteomes" id="UP000265515">
    <property type="component" value="Unassembled WGS sequence"/>
</dbReference>
<dbReference type="Gene3D" id="2.40.70.10">
    <property type="entry name" value="Acid Proteases"/>
    <property type="match status" value="1"/>
</dbReference>
<evidence type="ECO:0000313" key="3">
    <source>
        <dbReference type="Proteomes" id="UP000265515"/>
    </source>
</evidence>
<feature type="compositionally biased region" description="Basic and acidic residues" evidence="1">
    <location>
        <begin position="96"/>
        <end position="115"/>
    </location>
</feature>
<feature type="region of interest" description="Disordered" evidence="1">
    <location>
        <begin position="60"/>
        <end position="153"/>
    </location>
</feature>
<dbReference type="OrthoDB" id="6728785at2759"/>
<dbReference type="Pfam" id="PF13650">
    <property type="entry name" value="Asp_protease_2"/>
    <property type="match status" value="1"/>
</dbReference>
<evidence type="ECO:0000313" key="2">
    <source>
        <dbReference type="EMBL" id="GBG92631.1"/>
    </source>
</evidence>
<dbReference type="AlphaFoldDB" id="A0A388MDJ6"/>
<organism evidence="2 3">
    <name type="scientific">Chara braunii</name>
    <name type="common">Braun's stonewort</name>
    <dbReference type="NCBI Taxonomy" id="69332"/>
    <lineage>
        <taxon>Eukaryota</taxon>
        <taxon>Viridiplantae</taxon>
        <taxon>Streptophyta</taxon>
        <taxon>Charophyceae</taxon>
        <taxon>Charales</taxon>
        <taxon>Characeae</taxon>
        <taxon>Chara</taxon>
    </lineage>
</organism>
<protein>
    <recommendedName>
        <fullName evidence="4">Peptidase A2 domain-containing protein</fullName>
    </recommendedName>
</protein>
<comment type="caution">
    <text evidence="2">The sequence shown here is derived from an EMBL/GenBank/DDBJ whole genome shotgun (WGS) entry which is preliminary data.</text>
</comment>
<dbReference type="EMBL" id="BFEA01001100">
    <property type="protein sequence ID" value="GBG92631.1"/>
    <property type="molecule type" value="Genomic_DNA"/>
</dbReference>
<dbReference type="CDD" id="cd00303">
    <property type="entry name" value="retropepsin_like"/>
    <property type="match status" value="1"/>
</dbReference>
<accession>A0A388MDJ6</accession>
<feature type="compositionally biased region" description="Basic and acidic residues" evidence="1">
    <location>
        <begin position="122"/>
        <end position="151"/>
    </location>
</feature>
<evidence type="ECO:0000256" key="1">
    <source>
        <dbReference type="SAM" id="MobiDB-lite"/>
    </source>
</evidence>
<evidence type="ECO:0008006" key="4">
    <source>
        <dbReference type="Google" id="ProtNLM"/>
    </source>
</evidence>
<dbReference type="InterPro" id="IPR021109">
    <property type="entry name" value="Peptidase_aspartic_dom_sf"/>
</dbReference>
<reference evidence="2 3" key="1">
    <citation type="journal article" date="2018" name="Cell">
        <title>The Chara Genome: Secondary Complexity and Implications for Plant Terrestrialization.</title>
        <authorList>
            <person name="Nishiyama T."/>
            <person name="Sakayama H."/>
            <person name="Vries J.D."/>
            <person name="Buschmann H."/>
            <person name="Saint-Marcoux D."/>
            <person name="Ullrich K.K."/>
            <person name="Haas F.B."/>
            <person name="Vanderstraeten L."/>
            <person name="Becker D."/>
            <person name="Lang D."/>
            <person name="Vosolsobe S."/>
            <person name="Rombauts S."/>
            <person name="Wilhelmsson P.K.I."/>
            <person name="Janitza P."/>
            <person name="Kern R."/>
            <person name="Heyl A."/>
            <person name="Rumpler F."/>
            <person name="Villalobos L.I.A.C."/>
            <person name="Clay J.M."/>
            <person name="Skokan R."/>
            <person name="Toyoda A."/>
            <person name="Suzuki Y."/>
            <person name="Kagoshima H."/>
            <person name="Schijlen E."/>
            <person name="Tajeshwar N."/>
            <person name="Catarino B."/>
            <person name="Hetherington A.J."/>
            <person name="Saltykova A."/>
            <person name="Bonnot C."/>
            <person name="Breuninger H."/>
            <person name="Symeonidi A."/>
            <person name="Radhakrishnan G.V."/>
            <person name="Van Nieuwerburgh F."/>
            <person name="Deforce D."/>
            <person name="Chang C."/>
            <person name="Karol K.G."/>
            <person name="Hedrich R."/>
            <person name="Ulvskov P."/>
            <person name="Glockner G."/>
            <person name="Delwiche C.F."/>
            <person name="Petrasek J."/>
            <person name="Van de Peer Y."/>
            <person name="Friml J."/>
            <person name="Beilby M."/>
            <person name="Dolan L."/>
            <person name="Kohara Y."/>
            <person name="Sugano S."/>
            <person name="Fujiyama A."/>
            <person name="Delaux P.-M."/>
            <person name="Quint M."/>
            <person name="TheiBen G."/>
            <person name="Hagemann M."/>
            <person name="Harholt J."/>
            <person name="Dunand C."/>
            <person name="Zachgo S."/>
            <person name="Langdale J."/>
            <person name="Maumus F."/>
            <person name="Straeten D.V.D."/>
            <person name="Gould S.B."/>
            <person name="Rensing S.A."/>
        </authorList>
    </citation>
    <scope>NUCLEOTIDE SEQUENCE [LARGE SCALE GENOMIC DNA]</scope>
    <source>
        <strain evidence="2 3">S276</strain>
    </source>
</reference>
<name>A0A388MDJ6_CHABU</name>